<evidence type="ECO:0000313" key="2">
    <source>
        <dbReference type="EMBL" id="GGO17389.1"/>
    </source>
</evidence>
<accession>A0A8H9LER7</accession>
<reference evidence="2" key="2">
    <citation type="submission" date="2020-09" db="EMBL/GenBank/DDBJ databases">
        <authorList>
            <person name="Sun Q."/>
            <person name="Zhou Y."/>
        </authorList>
    </citation>
    <scope>NUCLEOTIDE SEQUENCE</scope>
    <source>
        <strain evidence="2">CGMCC 4.7138</strain>
    </source>
</reference>
<protein>
    <submittedName>
        <fullName evidence="2">Uncharacterized protein</fullName>
    </submittedName>
</protein>
<dbReference type="GeneID" id="97249772"/>
<feature type="region of interest" description="Disordered" evidence="1">
    <location>
        <begin position="51"/>
        <end position="81"/>
    </location>
</feature>
<feature type="region of interest" description="Disordered" evidence="1">
    <location>
        <begin position="1"/>
        <end position="21"/>
    </location>
</feature>
<proteinExistence type="predicted"/>
<organism evidence="2 3">
    <name type="scientific">Microbispora bryophytorum</name>
    <dbReference type="NCBI Taxonomy" id="1460882"/>
    <lineage>
        <taxon>Bacteria</taxon>
        <taxon>Bacillati</taxon>
        <taxon>Actinomycetota</taxon>
        <taxon>Actinomycetes</taxon>
        <taxon>Streptosporangiales</taxon>
        <taxon>Streptosporangiaceae</taxon>
        <taxon>Microbispora</taxon>
    </lineage>
</organism>
<name>A0A8H9LER7_9ACTN</name>
<comment type="caution">
    <text evidence="2">The sequence shown here is derived from an EMBL/GenBank/DDBJ whole genome shotgun (WGS) entry which is preliminary data.</text>
</comment>
<reference evidence="2" key="1">
    <citation type="journal article" date="2014" name="Int. J. Syst. Evol. Microbiol.">
        <title>Complete genome sequence of Corynebacterium casei LMG S-19264T (=DSM 44701T), isolated from a smear-ripened cheese.</title>
        <authorList>
            <consortium name="US DOE Joint Genome Institute (JGI-PGF)"/>
            <person name="Walter F."/>
            <person name="Albersmeier A."/>
            <person name="Kalinowski J."/>
            <person name="Ruckert C."/>
        </authorList>
    </citation>
    <scope>NUCLEOTIDE SEQUENCE</scope>
    <source>
        <strain evidence="2">CGMCC 4.7138</strain>
    </source>
</reference>
<dbReference type="EMBL" id="BMMN01000007">
    <property type="protein sequence ID" value="GGO17389.1"/>
    <property type="molecule type" value="Genomic_DNA"/>
</dbReference>
<gene>
    <name evidence="2" type="ORF">GCM10011574_40920</name>
</gene>
<dbReference type="AlphaFoldDB" id="A0A8H9LER7"/>
<evidence type="ECO:0000256" key="1">
    <source>
        <dbReference type="SAM" id="MobiDB-lite"/>
    </source>
</evidence>
<keyword evidence="3" id="KW-1185">Reference proteome</keyword>
<dbReference type="RefSeq" id="WP_229689748.1">
    <property type="nucleotide sequence ID" value="NZ_BMMN01000007.1"/>
</dbReference>
<evidence type="ECO:0000313" key="3">
    <source>
        <dbReference type="Proteomes" id="UP000653480"/>
    </source>
</evidence>
<sequence>MLDLSQPTFERKDKQMPEMDPLDDVVEEISIEAPEADAVEQHQLLQVTDDRRWPEHVPFEADPADVAEQERTVDLDDDDYR</sequence>
<dbReference type="Proteomes" id="UP000653480">
    <property type="component" value="Unassembled WGS sequence"/>
</dbReference>